<proteinExistence type="predicted"/>
<organism evidence="3 4">
    <name type="scientific">Kineococcus radiotolerans (strain ATCC BAA-149 / DSM 14245 / SRS30216)</name>
    <dbReference type="NCBI Taxonomy" id="266940"/>
    <lineage>
        <taxon>Bacteria</taxon>
        <taxon>Bacillati</taxon>
        <taxon>Actinomycetota</taxon>
        <taxon>Actinomycetes</taxon>
        <taxon>Kineosporiales</taxon>
        <taxon>Kineosporiaceae</taxon>
        <taxon>Kineococcus</taxon>
    </lineage>
</organism>
<feature type="compositionally biased region" description="Low complexity" evidence="1">
    <location>
        <begin position="310"/>
        <end position="329"/>
    </location>
</feature>
<evidence type="ECO:0000256" key="2">
    <source>
        <dbReference type="SAM" id="SignalP"/>
    </source>
</evidence>
<protein>
    <recommendedName>
        <fullName evidence="5">Secreted protein</fullName>
    </recommendedName>
</protein>
<keyword evidence="4" id="KW-1185">Reference proteome</keyword>
<name>A6W631_KINRD</name>
<dbReference type="KEGG" id="kra:Krad_0782"/>
<accession>A6W631</accession>
<keyword evidence="2" id="KW-0732">Signal</keyword>
<feature type="compositionally biased region" description="Basic and acidic residues" evidence="1">
    <location>
        <begin position="40"/>
        <end position="60"/>
    </location>
</feature>
<dbReference type="Proteomes" id="UP000001116">
    <property type="component" value="Chromosome"/>
</dbReference>
<evidence type="ECO:0008006" key="5">
    <source>
        <dbReference type="Google" id="ProtNLM"/>
    </source>
</evidence>
<evidence type="ECO:0000313" key="3">
    <source>
        <dbReference type="EMBL" id="ABS02270.1"/>
    </source>
</evidence>
<dbReference type="RefSeq" id="WP_012084882.1">
    <property type="nucleotide sequence ID" value="NC_009664.2"/>
</dbReference>
<feature type="compositionally biased region" description="Basic and acidic residues" evidence="1">
    <location>
        <begin position="332"/>
        <end position="347"/>
    </location>
</feature>
<feature type="chain" id="PRO_5038387812" description="Secreted protein" evidence="2">
    <location>
        <begin position="24"/>
        <end position="347"/>
    </location>
</feature>
<evidence type="ECO:0000256" key="1">
    <source>
        <dbReference type="SAM" id="MobiDB-lite"/>
    </source>
</evidence>
<dbReference type="eggNOG" id="COG2372">
    <property type="taxonomic scope" value="Bacteria"/>
</dbReference>
<feature type="region of interest" description="Disordered" evidence="1">
    <location>
        <begin position="40"/>
        <end position="68"/>
    </location>
</feature>
<feature type="region of interest" description="Disordered" evidence="1">
    <location>
        <begin position="310"/>
        <end position="347"/>
    </location>
</feature>
<evidence type="ECO:0000313" key="4">
    <source>
        <dbReference type="Proteomes" id="UP000001116"/>
    </source>
</evidence>
<feature type="signal peptide" evidence="2">
    <location>
        <begin position="1"/>
        <end position="23"/>
    </location>
</feature>
<dbReference type="AlphaFoldDB" id="A6W631"/>
<sequence>MNAAGRLAAYAAGLVVVFGGSYAVASAVVPADAVAQWREDAAAARHDPAAHDPATDHPAEDTAAASTDEPGLAGLSLAADGHVLSPVRAPGAVGQPGTLSFQVLDPAGTPVTDYAIAHEEDLHLIVVRSDGAGFRHVHPALDPATGTWSIPWTWEAAGTHRVFADFTPAGAAGGLTLTRTVQVAGDVTPSSPPLSAVSEVDGFTVTATGDLTAGRSGELDLTVTREGEPVTTLEPYLGAYGHLVALREGDLAYLHVHAEGEAPAAGRTAGPTTTFAVQVPTAGRYLLYLDFQVEGRVRTASFVLEAAAAGSTTDAADAPGTSAPTAGAPETHAPETHADGSGDAHAH</sequence>
<dbReference type="EMBL" id="CP000750">
    <property type="protein sequence ID" value="ABS02270.1"/>
    <property type="molecule type" value="Genomic_DNA"/>
</dbReference>
<gene>
    <name evidence="3" type="ordered locus">Krad_0782</name>
</gene>
<dbReference type="HOGENOM" id="CLU_055269_1_0_11"/>
<dbReference type="STRING" id="266940.Krad_0782"/>
<reference evidence="4" key="1">
    <citation type="journal article" date="2008" name="PLoS ONE">
        <title>Survival in nuclear waste, extreme resistance, and potential applications gleaned from the genome sequence of Kineococcus radiotolerans SRS30216.</title>
        <authorList>
            <person name="Bagwell C.E."/>
            <person name="Bhat S."/>
            <person name="Hawkins G.M."/>
            <person name="Smith B.W."/>
            <person name="Biswas T."/>
            <person name="Hoover T.R."/>
            <person name="Saunders E."/>
            <person name="Han C.S."/>
            <person name="Tsodikov O.V."/>
            <person name="Shimkets L.J."/>
        </authorList>
    </citation>
    <scope>NUCLEOTIDE SEQUENCE [LARGE SCALE GENOMIC DNA]</scope>
    <source>
        <strain evidence="4">ATCC BAA-149 / DSM 14245 / SRS30216</strain>
    </source>
</reference>